<sequence length="225" mass="25943">MHPSEIARLRAELKSYPDIVRGEIDGLTWEQMCYAAQEPAWARWCIDLQIRHIALVTPVWLSLRAEEVLRREGYRFPETAAAIKGLIASGQRHVPPEIAPARAGVIAFMRPWADLCCEIIDREGAEGLEKRTFTFYTDPDWVRPGDPKKPVEYHRIAARLHPDGFREDAEKPGLFHFHIGAILRHIWWNVLAHLRTAQRLKMLQGLPVVHDLPREGYLTLPEFYA</sequence>
<gene>
    <name evidence="1" type="ORF">HYZ11_05210</name>
</gene>
<dbReference type="Proteomes" id="UP000782312">
    <property type="component" value="Unassembled WGS sequence"/>
</dbReference>
<comment type="caution">
    <text evidence="1">The sequence shown here is derived from an EMBL/GenBank/DDBJ whole genome shotgun (WGS) entry which is preliminary data.</text>
</comment>
<name>A0A932MPB3_UNCTE</name>
<dbReference type="EMBL" id="JACPUR010000013">
    <property type="protein sequence ID" value="MBI3126986.1"/>
    <property type="molecule type" value="Genomic_DNA"/>
</dbReference>
<dbReference type="AlphaFoldDB" id="A0A932MPB3"/>
<organism evidence="1 2">
    <name type="scientific">Tectimicrobiota bacterium</name>
    <dbReference type="NCBI Taxonomy" id="2528274"/>
    <lineage>
        <taxon>Bacteria</taxon>
        <taxon>Pseudomonadati</taxon>
        <taxon>Nitrospinota/Tectimicrobiota group</taxon>
        <taxon>Candidatus Tectimicrobiota</taxon>
    </lineage>
</organism>
<reference evidence="1" key="1">
    <citation type="submission" date="2020-07" db="EMBL/GenBank/DDBJ databases">
        <title>Huge and variable diversity of episymbiotic CPR bacteria and DPANN archaea in groundwater ecosystems.</title>
        <authorList>
            <person name="He C.Y."/>
            <person name="Keren R."/>
            <person name="Whittaker M."/>
            <person name="Farag I.F."/>
            <person name="Doudna J."/>
            <person name="Cate J.H.D."/>
            <person name="Banfield J.F."/>
        </authorList>
    </citation>
    <scope>NUCLEOTIDE SEQUENCE</scope>
    <source>
        <strain evidence="1">NC_groundwater_763_Ag_S-0.2um_68_21</strain>
    </source>
</reference>
<proteinExistence type="predicted"/>
<evidence type="ECO:0000313" key="1">
    <source>
        <dbReference type="EMBL" id="MBI3126986.1"/>
    </source>
</evidence>
<accession>A0A932MPB3</accession>
<protein>
    <submittedName>
        <fullName evidence="1">Uncharacterized protein</fullName>
    </submittedName>
</protein>
<evidence type="ECO:0000313" key="2">
    <source>
        <dbReference type="Proteomes" id="UP000782312"/>
    </source>
</evidence>